<dbReference type="EMBL" id="SOFG01000024">
    <property type="protein sequence ID" value="TFB83712.1"/>
    <property type="molecule type" value="Genomic_DNA"/>
</dbReference>
<reference evidence="2 3" key="1">
    <citation type="submission" date="2019-03" db="EMBL/GenBank/DDBJ databases">
        <title>Genomics of glacier-inhabiting Cryobacterium strains.</title>
        <authorList>
            <person name="Liu Q."/>
            <person name="Xin Y.-H."/>
        </authorList>
    </citation>
    <scope>NUCLEOTIDE SEQUENCE [LARGE SCALE GENOMIC DNA]</scope>
    <source>
        <strain evidence="2 3">MDB2-B</strain>
    </source>
</reference>
<evidence type="ECO:0000313" key="3">
    <source>
        <dbReference type="Proteomes" id="UP000297608"/>
    </source>
</evidence>
<accession>A0ABY2IAA5</accession>
<dbReference type="PANTHER" id="PTHR30137">
    <property type="entry name" value="LUCIFERASE-LIKE MONOOXYGENASE"/>
    <property type="match status" value="1"/>
</dbReference>
<sequence>MTSPASVPASAPTPSPFRLGFLAFVEHGGVSGATSQGLQDGIDLFRHADELGFDTGWVRHRHLEKYLSSPLTFLSVVAQHTEGIRLGTSVTPLRFENPVRLAEEAATADLLTGGRLEVGLSSGYAQSEGIFGPVYGAITGSLREEADARLASFRSALRGDTLAVADASFPAFPAGTPLTAQPLSPTLSDRLYYGAGATPSAVRTGRQGLRLQLSTLNTEPSDLSFEEAQLESITAYRAAHASVTDRPSYALVGRQVLPILGRDDAEEFAWLIERDEERQRDYGTSRAALPFQFGRVPSGDPDAIIEALLADVAFRGSDELVIALPFDHPPAGLHRILTAVAERIAPALGWTPRGH</sequence>
<comment type="caution">
    <text evidence="2">The sequence shown here is derived from an EMBL/GenBank/DDBJ whole genome shotgun (WGS) entry which is preliminary data.</text>
</comment>
<dbReference type="InterPro" id="IPR011251">
    <property type="entry name" value="Luciferase-like_dom"/>
</dbReference>
<dbReference type="InterPro" id="IPR036661">
    <property type="entry name" value="Luciferase-like_sf"/>
</dbReference>
<dbReference type="Gene3D" id="3.20.20.30">
    <property type="entry name" value="Luciferase-like domain"/>
    <property type="match status" value="1"/>
</dbReference>
<dbReference type="SUPFAM" id="SSF51679">
    <property type="entry name" value="Bacterial luciferase-like"/>
    <property type="match status" value="1"/>
</dbReference>
<protein>
    <submittedName>
        <fullName evidence="2">LLM class flavin-dependent oxidoreductase</fullName>
    </submittedName>
</protein>
<feature type="domain" description="Luciferase-like" evidence="1">
    <location>
        <begin position="18"/>
        <end position="266"/>
    </location>
</feature>
<dbReference type="InterPro" id="IPR050766">
    <property type="entry name" value="Bact_Lucif_Oxidored"/>
</dbReference>
<dbReference type="PANTHER" id="PTHR30137:SF15">
    <property type="entry name" value="BLL6902 PROTEIN"/>
    <property type="match status" value="1"/>
</dbReference>
<evidence type="ECO:0000259" key="1">
    <source>
        <dbReference type="Pfam" id="PF00296"/>
    </source>
</evidence>
<keyword evidence="3" id="KW-1185">Reference proteome</keyword>
<organism evidence="2 3">
    <name type="scientific">Cryobacterium algoricola</name>
    <dbReference type="NCBI Taxonomy" id="1259183"/>
    <lineage>
        <taxon>Bacteria</taxon>
        <taxon>Bacillati</taxon>
        <taxon>Actinomycetota</taxon>
        <taxon>Actinomycetes</taxon>
        <taxon>Micrococcales</taxon>
        <taxon>Microbacteriaceae</taxon>
        <taxon>Cryobacterium</taxon>
    </lineage>
</organism>
<dbReference type="Proteomes" id="UP000297608">
    <property type="component" value="Unassembled WGS sequence"/>
</dbReference>
<name>A0ABY2IAA5_9MICO</name>
<proteinExistence type="predicted"/>
<gene>
    <name evidence="2" type="ORF">E3O44_17775</name>
</gene>
<dbReference type="RefSeq" id="WP_134536285.1">
    <property type="nucleotide sequence ID" value="NZ_SOFG01000024.1"/>
</dbReference>
<evidence type="ECO:0000313" key="2">
    <source>
        <dbReference type="EMBL" id="TFB83712.1"/>
    </source>
</evidence>
<dbReference type="Pfam" id="PF00296">
    <property type="entry name" value="Bac_luciferase"/>
    <property type="match status" value="1"/>
</dbReference>